<feature type="domain" description="N-acetyltransferase" evidence="1">
    <location>
        <begin position="12"/>
        <end position="147"/>
    </location>
</feature>
<evidence type="ECO:0000259" key="1">
    <source>
        <dbReference type="Pfam" id="PF13302"/>
    </source>
</evidence>
<dbReference type="GO" id="GO:0016747">
    <property type="term" value="F:acyltransferase activity, transferring groups other than amino-acyl groups"/>
    <property type="evidence" value="ECO:0007669"/>
    <property type="project" value="InterPro"/>
</dbReference>
<dbReference type="EMBL" id="AQHF01000024">
    <property type="protein sequence ID" value="MBE0346874.1"/>
    <property type="molecule type" value="Genomic_DNA"/>
</dbReference>
<keyword evidence="3" id="KW-1185">Reference proteome</keyword>
<dbReference type="AlphaFoldDB" id="A0A8I0MXH0"/>
<evidence type="ECO:0000313" key="3">
    <source>
        <dbReference type="Proteomes" id="UP000660708"/>
    </source>
</evidence>
<proteinExistence type="predicted"/>
<dbReference type="PANTHER" id="PTHR43415">
    <property type="entry name" value="SPERMIDINE N(1)-ACETYLTRANSFERASE"/>
    <property type="match status" value="1"/>
</dbReference>
<organism evidence="2 3">
    <name type="scientific">Pseudoalteromonas peptidolytica F12-50-A1</name>
    <dbReference type="NCBI Taxonomy" id="1315280"/>
    <lineage>
        <taxon>Bacteria</taxon>
        <taxon>Pseudomonadati</taxon>
        <taxon>Pseudomonadota</taxon>
        <taxon>Gammaproteobacteria</taxon>
        <taxon>Alteromonadales</taxon>
        <taxon>Pseudoalteromonadaceae</taxon>
        <taxon>Pseudoalteromonas</taxon>
    </lineage>
</organism>
<reference evidence="2 3" key="1">
    <citation type="submission" date="2015-06" db="EMBL/GenBank/DDBJ databases">
        <title>Genome sequence of Pseudoalteromonas peptidolytica.</title>
        <authorList>
            <person name="Xie B.-B."/>
            <person name="Rong J.-C."/>
            <person name="Qin Q.-L."/>
            <person name="Zhang Y.-Z."/>
        </authorList>
    </citation>
    <scope>NUCLEOTIDE SEQUENCE [LARGE SCALE GENOMIC DNA]</scope>
    <source>
        <strain evidence="2 3">F12-50-A1</strain>
    </source>
</reference>
<gene>
    <name evidence="2" type="ORF">PPEP_a3004</name>
</gene>
<protein>
    <recommendedName>
        <fullName evidence="1">N-acetyltransferase domain-containing protein</fullName>
    </recommendedName>
</protein>
<dbReference type="InterPro" id="IPR016181">
    <property type="entry name" value="Acyl_CoA_acyltransferase"/>
</dbReference>
<sequence length="181" mass="20339">MIATKLHGYAIELHQLTHDDMEQVFSWRNQPDVRANMLDDKPIAIAQHQAWFSAMLKSDREAHYKIIVKEKEIGVVNIRANTALSDASEAEIGIYIADNDYKGNLVAFSPSLLLIDYAFEELGINALGSVVKAENREALRYNEVLGYTLAPTDSQGLIKIRLTPDAYITATKRIKTFLSRS</sequence>
<dbReference type="Gene3D" id="3.40.630.30">
    <property type="match status" value="1"/>
</dbReference>
<evidence type="ECO:0000313" key="2">
    <source>
        <dbReference type="EMBL" id="MBE0346874.1"/>
    </source>
</evidence>
<dbReference type="InterPro" id="IPR000182">
    <property type="entry name" value="GNAT_dom"/>
</dbReference>
<dbReference type="SUPFAM" id="SSF55729">
    <property type="entry name" value="Acyl-CoA N-acyltransferases (Nat)"/>
    <property type="match status" value="1"/>
</dbReference>
<dbReference type="Pfam" id="PF13302">
    <property type="entry name" value="Acetyltransf_3"/>
    <property type="match status" value="1"/>
</dbReference>
<comment type="caution">
    <text evidence="2">The sequence shown here is derived from an EMBL/GenBank/DDBJ whole genome shotgun (WGS) entry which is preliminary data.</text>
</comment>
<name>A0A8I0MXH0_9GAMM</name>
<dbReference type="PANTHER" id="PTHR43415:SF3">
    <property type="entry name" value="GNAT-FAMILY ACETYLTRANSFERASE"/>
    <property type="match status" value="1"/>
</dbReference>
<dbReference type="Proteomes" id="UP000660708">
    <property type="component" value="Unassembled WGS sequence"/>
</dbReference>
<accession>A0A8I0MXH0</accession>
<dbReference type="RefSeq" id="WP_147389961.1">
    <property type="nucleotide sequence ID" value="NZ_AQHF01000024.1"/>
</dbReference>